<organism evidence="2 3">
    <name type="scientific">Alloalcanivorax venustensis ISO4</name>
    <dbReference type="NCBI Taxonomy" id="1177184"/>
    <lineage>
        <taxon>Bacteria</taxon>
        <taxon>Pseudomonadati</taxon>
        <taxon>Pseudomonadota</taxon>
        <taxon>Gammaproteobacteria</taxon>
        <taxon>Oceanospirillales</taxon>
        <taxon>Alcanivoracaceae</taxon>
        <taxon>Alloalcanivorax</taxon>
    </lineage>
</organism>
<evidence type="ECO:0000256" key="1">
    <source>
        <dbReference type="SAM" id="Phobius"/>
    </source>
</evidence>
<accession>A0ABS0AD47</accession>
<dbReference type="Proteomes" id="UP000644441">
    <property type="component" value="Unassembled WGS sequence"/>
</dbReference>
<reference evidence="2 3" key="1">
    <citation type="submission" date="2012-09" db="EMBL/GenBank/DDBJ databases">
        <title>Genome Sequence of alkane-degrading Bacterium Alcanivorax venustensis ISO4.</title>
        <authorList>
            <person name="Lai Q."/>
            <person name="Shao Z."/>
        </authorList>
    </citation>
    <scope>NUCLEOTIDE SEQUENCE [LARGE SCALE GENOMIC DNA]</scope>
    <source>
        <strain evidence="2 3">ISO4</strain>
    </source>
</reference>
<protein>
    <submittedName>
        <fullName evidence="2">Uncharacterized protein</fullName>
    </submittedName>
</protein>
<dbReference type="RefSeq" id="WP_142949812.1">
    <property type="nucleotide sequence ID" value="NZ_ARXR01000004.1"/>
</dbReference>
<evidence type="ECO:0000313" key="2">
    <source>
        <dbReference type="EMBL" id="MBF5052063.1"/>
    </source>
</evidence>
<proteinExistence type="predicted"/>
<keyword evidence="3" id="KW-1185">Reference proteome</keyword>
<keyword evidence="1" id="KW-0472">Membrane</keyword>
<gene>
    <name evidence="2" type="ORF">ISO4_00665</name>
</gene>
<sequence length="89" mass="9916">MPSLINDLPLAFTLPDYNLWEMLAIPLGALVMVAAVLWTGRIRQRLLVNVLALGIMMPLVHLCMITAGAHLLSQRLQLVLLDVMPTWLT</sequence>
<evidence type="ECO:0000313" key="3">
    <source>
        <dbReference type="Proteomes" id="UP000644441"/>
    </source>
</evidence>
<feature type="transmembrane region" description="Helical" evidence="1">
    <location>
        <begin position="20"/>
        <end position="39"/>
    </location>
</feature>
<dbReference type="EMBL" id="ARXR01000004">
    <property type="protein sequence ID" value="MBF5052063.1"/>
    <property type="molecule type" value="Genomic_DNA"/>
</dbReference>
<keyword evidence="1" id="KW-1133">Transmembrane helix</keyword>
<keyword evidence="1" id="KW-0812">Transmembrane</keyword>
<name>A0ABS0AD47_9GAMM</name>
<comment type="caution">
    <text evidence="2">The sequence shown here is derived from an EMBL/GenBank/DDBJ whole genome shotgun (WGS) entry which is preliminary data.</text>
</comment>
<feature type="transmembrane region" description="Helical" evidence="1">
    <location>
        <begin position="46"/>
        <end position="72"/>
    </location>
</feature>